<sequence>MDRNKCDKKFITPNRKPVAKQTGAVLITTIVLMVIFTLLGVAAMRSSITDINIQGSMKNRGNAFQCAEAAVRAGEIWLDSLSGPAYGVTTKPIQASSQVWVVNNSVLQNPELQLSGFWQNNNFTWAYGGSLINSTSDVGCKIDPRYFIEALGAVASDGDGIDYETLAKGRSAMYRITAYSTGIDENATVVLQTTYLQPIN</sequence>
<evidence type="ECO:0000313" key="4">
    <source>
        <dbReference type="EMBL" id="VAW70842.1"/>
    </source>
</evidence>
<dbReference type="InterPro" id="IPR025205">
    <property type="entry name" value="PilX/PilW_C"/>
</dbReference>
<accession>A0A3B0Y661</accession>
<feature type="domain" description="PilX/PilW C-terminal" evidence="2">
    <location>
        <begin position="105"/>
        <end position="196"/>
    </location>
</feature>
<evidence type="ECO:0000259" key="2">
    <source>
        <dbReference type="Pfam" id="PF13681"/>
    </source>
</evidence>
<protein>
    <recommendedName>
        <fullName evidence="5">Type 4 fimbrial biogenesis protein PilX N-terminal domain-containing protein</fullName>
    </recommendedName>
</protein>
<keyword evidence="1" id="KW-0472">Membrane</keyword>
<evidence type="ECO:0008006" key="5">
    <source>
        <dbReference type="Google" id="ProtNLM"/>
    </source>
</evidence>
<dbReference type="AlphaFoldDB" id="A0A3B0Y661"/>
<evidence type="ECO:0000256" key="1">
    <source>
        <dbReference type="SAM" id="Phobius"/>
    </source>
</evidence>
<reference evidence="4" key="1">
    <citation type="submission" date="2018-06" db="EMBL/GenBank/DDBJ databases">
        <authorList>
            <person name="Zhirakovskaya E."/>
        </authorList>
    </citation>
    <scope>NUCLEOTIDE SEQUENCE</scope>
</reference>
<keyword evidence="1" id="KW-1133">Transmembrane helix</keyword>
<dbReference type="Pfam" id="PF14341">
    <property type="entry name" value="PilX_N"/>
    <property type="match status" value="1"/>
</dbReference>
<gene>
    <name evidence="4" type="ORF">MNBD_GAMMA09-1201</name>
</gene>
<feature type="transmembrane region" description="Helical" evidence="1">
    <location>
        <begin position="21"/>
        <end position="44"/>
    </location>
</feature>
<dbReference type="InterPro" id="IPR025746">
    <property type="entry name" value="PilX_N_dom"/>
</dbReference>
<dbReference type="EMBL" id="UOFI01000208">
    <property type="protein sequence ID" value="VAW70842.1"/>
    <property type="molecule type" value="Genomic_DNA"/>
</dbReference>
<name>A0A3B0Y661_9ZZZZ</name>
<dbReference type="Pfam" id="PF13681">
    <property type="entry name" value="PilX"/>
    <property type="match status" value="1"/>
</dbReference>
<keyword evidence="1" id="KW-0812">Transmembrane</keyword>
<organism evidence="4">
    <name type="scientific">hydrothermal vent metagenome</name>
    <dbReference type="NCBI Taxonomy" id="652676"/>
    <lineage>
        <taxon>unclassified sequences</taxon>
        <taxon>metagenomes</taxon>
        <taxon>ecological metagenomes</taxon>
    </lineage>
</organism>
<feature type="domain" description="Type 4 fimbrial biogenesis protein PilX N-terminal" evidence="3">
    <location>
        <begin position="23"/>
        <end position="72"/>
    </location>
</feature>
<evidence type="ECO:0000259" key="3">
    <source>
        <dbReference type="Pfam" id="PF14341"/>
    </source>
</evidence>
<proteinExistence type="predicted"/>